<accession>A0A9J7MGU3</accession>
<dbReference type="InterPro" id="IPR029071">
    <property type="entry name" value="Ubiquitin-like_domsf"/>
</dbReference>
<keyword evidence="12 14" id="KW-0518">Myosin</keyword>
<evidence type="ECO:0000259" key="20">
    <source>
        <dbReference type="PROSITE" id="PS51456"/>
    </source>
</evidence>
<feature type="domain" description="Phorbol-ester/DAG-type" evidence="17">
    <location>
        <begin position="1535"/>
        <end position="1581"/>
    </location>
</feature>
<feature type="region of interest" description="Actin-binding" evidence="14">
    <location>
        <begin position="885"/>
        <end position="907"/>
    </location>
</feature>
<evidence type="ECO:0000256" key="14">
    <source>
        <dbReference type="PROSITE-ProRule" id="PRU00782"/>
    </source>
</evidence>
<dbReference type="OrthoDB" id="312459at2759"/>
<feature type="compositionally biased region" description="Basic residues" evidence="16">
    <location>
        <begin position="1204"/>
        <end position="1226"/>
    </location>
</feature>
<dbReference type="PANTHER" id="PTHR46184">
    <property type="entry name" value="UNCONVENTIONAL MYOSIN-IXB-LIKE PROTEIN"/>
    <property type="match status" value="1"/>
</dbReference>
<evidence type="ECO:0000256" key="11">
    <source>
        <dbReference type="ARBA" id="ARBA00023054"/>
    </source>
</evidence>
<reference evidence="21" key="1">
    <citation type="journal article" date="2020" name="Nat. Ecol. Evol.">
        <title>Deeply conserved synteny resolves early events in vertebrate evolution.</title>
        <authorList>
            <person name="Simakov O."/>
            <person name="Marletaz F."/>
            <person name="Yue J.X."/>
            <person name="O'Connell B."/>
            <person name="Jenkins J."/>
            <person name="Brandt A."/>
            <person name="Calef R."/>
            <person name="Tung C.H."/>
            <person name="Huang T.K."/>
            <person name="Schmutz J."/>
            <person name="Satoh N."/>
            <person name="Yu J.K."/>
            <person name="Putnam N.H."/>
            <person name="Green R.E."/>
            <person name="Rokhsar D.S."/>
        </authorList>
    </citation>
    <scope>NUCLEOTIDE SEQUENCE [LARGE SCALE GENOMIC DNA]</scope>
    <source>
        <strain evidence="21">S238N-H82</strain>
    </source>
</reference>
<keyword evidence="8" id="KW-0863">Zinc-finger</keyword>
<keyword evidence="9" id="KW-0862">Zinc</keyword>
<dbReference type="InterPro" id="IPR002219">
    <property type="entry name" value="PKC_DAG/PE"/>
</dbReference>
<dbReference type="PROSITE" id="PS00479">
    <property type="entry name" value="ZF_DAG_PE_1"/>
    <property type="match status" value="2"/>
</dbReference>
<dbReference type="Pfam" id="PF00063">
    <property type="entry name" value="Myosin_head"/>
    <property type="match status" value="2"/>
</dbReference>
<dbReference type="KEGG" id="bfo:118409687"/>
<feature type="compositionally biased region" description="Basic and acidic residues" evidence="16">
    <location>
        <begin position="1348"/>
        <end position="1357"/>
    </location>
</feature>
<dbReference type="InterPro" id="IPR036961">
    <property type="entry name" value="Kinesin_motor_dom_sf"/>
</dbReference>
<dbReference type="Proteomes" id="UP000001554">
    <property type="component" value="Chromosome 2"/>
</dbReference>
<evidence type="ECO:0000256" key="6">
    <source>
        <dbReference type="ARBA" id="ARBA00022737"/>
    </source>
</evidence>
<dbReference type="SMART" id="SM00109">
    <property type="entry name" value="C1"/>
    <property type="match status" value="2"/>
</dbReference>
<keyword evidence="3" id="KW-0343">GTPase activation</keyword>
<evidence type="ECO:0000256" key="13">
    <source>
        <dbReference type="ARBA" id="ARBA00023175"/>
    </source>
</evidence>
<evidence type="ECO:0000259" key="18">
    <source>
        <dbReference type="PROSITE" id="PS50200"/>
    </source>
</evidence>
<evidence type="ECO:0000256" key="10">
    <source>
        <dbReference type="ARBA" id="ARBA00022840"/>
    </source>
</evidence>
<keyword evidence="7 14" id="KW-0547">Nucleotide-binding</keyword>
<feature type="region of interest" description="Disordered" evidence="16">
    <location>
        <begin position="1285"/>
        <end position="1430"/>
    </location>
</feature>
<dbReference type="SMART" id="SM00314">
    <property type="entry name" value="RA"/>
    <property type="match status" value="1"/>
</dbReference>
<dbReference type="InterPro" id="IPR000159">
    <property type="entry name" value="RA_dom"/>
</dbReference>
<dbReference type="CDD" id="cd01779">
    <property type="entry name" value="RA_Myosin-IX"/>
    <property type="match status" value="1"/>
</dbReference>
<feature type="domain" description="Phorbol-ester/DAG-type" evidence="17">
    <location>
        <begin position="1761"/>
        <end position="1810"/>
    </location>
</feature>
<feature type="compositionally biased region" description="Polar residues" evidence="16">
    <location>
        <begin position="772"/>
        <end position="787"/>
    </location>
</feature>
<feature type="compositionally biased region" description="Low complexity" evidence="16">
    <location>
        <begin position="2196"/>
        <end position="2207"/>
    </location>
</feature>
<organism evidence="21 22">
    <name type="scientific">Branchiostoma floridae</name>
    <name type="common">Florida lancelet</name>
    <name type="synonym">Amphioxus</name>
    <dbReference type="NCBI Taxonomy" id="7739"/>
    <lineage>
        <taxon>Eukaryota</taxon>
        <taxon>Metazoa</taxon>
        <taxon>Chordata</taxon>
        <taxon>Cephalochordata</taxon>
        <taxon>Leptocardii</taxon>
        <taxon>Amphioxiformes</taxon>
        <taxon>Branchiostomatidae</taxon>
        <taxon>Branchiostoma</taxon>
    </lineage>
</organism>
<feature type="domain" description="Myosin motor" evidence="20">
    <location>
        <begin position="151"/>
        <end position="1004"/>
    </location>
</feature>
<dbReference type="FunFam" id="3.40.850.10:FF:000013">
    <property type="entry name" value="unconventional myosin-IXa isoform X1"/>
    <property type="match status" value="1"/>
</dbReference>
<dbReference type="GeneID" id="118409687"/>
<dbReference type="PROSITE" id="PS50238">
    <property type="entry name" value="RHOGAP"/>
    <property type="match status" value="1"/>
</dbReference>
<dbReference type="InterPro" id="IPR027417">
    <property type="entry name" value="P-loop_NTPase"/>
</dbReference>
<dbReference type="PROSITE" id="PS51456">
    <property type="entry name" value="MYOSIN_MOTOR"/>
    <property type="match status" value="1"/>
</dbReference>
<comment type="similarity">
    <text evidence="2 14">Belongs to the TRAFAC class myosin-kinesin ATPase superfamily. Myosin family.</text>
</comment>
<gene>
    <name evidence="22" type="primary">LOC118409687</name>
</gene>
<dbReference type="FunFam" id="3.40.850.10:FF:000008">
    <property type="entry name" value="Putative unconventional myosin-IXa"/>
    <property type="match status" value="1"/>
</dbReference>
<proteinExistence type="inferred from homology"/>
<dbReference type="GO" id="GO:0000146">
    <property type="term" value="F:microfilament motor activity"/>
    <property type="evidence" value="ECO:0000318"/>
    <property type="project" value="GO_Central"/>
</dbReference>
<dbReference type="OMA" id="INDYRSM"/>
<feature type="region of interest" description="Disordered" evidence="16">
    <location>
        <begin position="2171"/>
        <end position="2210"/>
    </location>
</feature>
<dbReference type="Gene3D" id="1.10.555.10">
    <property type="entry name" value="Rho GTPase activation protein"/>
    <property type="match status" value="1"/>
</dbReference>
<feature type="compositionally biased region" description="Basic and acidic residues" evidence="16">
    <location>
        <begin position="1299"/>
        <end position="1315"/>
    </location>
</feature>
<dbReference type="Pfam" id="PF00130">
    <property type="entry name" value="C1_1"/>
    <property type="match status" value="1"/>
</dbReference>
<dbReference type="InterPro" id="IPR000048">
    <property type="entry name" value="IQ_motif_EF-hand-BS"/>
</dbReference>
<dbReference type="InterPro" id="IPR008936">
    <property type="entry name" value="Rho_GTPase_activation_prot"/>
</dbReference>
<feature type="binding site" evidence="14">
    <location>
        <begin position="244"/>
        <end position="251"/>
    </location>
    <ligand>
        <name>ATP</name>
        <dbReference type="ChEBI" id="CHEBI:30616"/>
    </ligand>
</feature>
<dbReference type="GO" id="GO:0035556">
    <property type="term" value="P:intracellular signal transduction"/>
    <property type="evidence" value="ECO:0007669"/>
    <property type="project" value="InterPro"/>
</dbReference>
<reference evidence="22" key="2">
    <citation type="submission" date="2025-08" db="UniProtKB">
        <authorList>
            <consortium name="RefSeq"/>
        </authorList>
    </citation>
    <scope>IDENTIFICATION</scope>
    <source>
        <strain evidence="22">S238N-H82</strain>
        <tissue evidence="22">Testes</tissue>
    </source>
</reference>
<dbReference type="GO" id="GO:0005884">
    <property type="term" value="C:actin filament"/>
    <property type="evidence" value="ECO:0000318"/>
    <property type="project" value="GO_Central"/>
</dbReference>
<evidence type="ECO:0000256" key="12">
    <source>
        <dbReference type="ARBA" id="ARBA00023123"/>
    </source>
</evidence>
<protein>
    <submittedName>
        <fullName evidence="22">Unconventional myosin-IXAa-like isoform X1</fullName>
    </submittedName>
</protein>
<evidence type="ECO:0000256" key="4">
    <source>
        <dbReference type="ARBA" id="ARBA00022490"/>
    </source>
</evidence>
<feature type="region of interest" description="Disordered" evidence="16">
    <location>
        <begin position="1454"/>
        <end position="1477"/>
    </location>
</feature>
<feature type="compositionally biased region" description="Low complexity" evidence="16">
    <location>
        <begin position="1410"/>
        <end position="1428"/>
    </location>
</feature>
<dbReference type="Gene3D" id="1.10.10.820">
    <property type="match status" value="1"/>
</dbReference>
<dbReference type="Gene3D" id="3.30.60.20">
    <property type="match status" value="1"/>
</dbReference>
<evidence type="ECO:0000313" key="22">
    <source>
        <dbReference type="RefSeq" id="XP_035666786.1"/>
    </source>
</evidence>
<feature type="compositionally biased region" description="Basic and acidic residues" evidence="16">
    <location>
        <begin position="1134"/>
        <end position="1149"/>
    </location>
</feature>
<feature type="compositionally biased region" description="Basic and acidic residues" evidence="16">
    <location>
        <begin position="1365"/>
        <end position="1376"/>
    </location>
</feature>
<dbReference type="Gene3D" id="1.20.5.190">
    <property type="match status" value="1"/>
</dbReference>
<dbReference type="PRINTS" id="PR00193">
    <property type="entry name" value="MYOSINHEAVY"/>
</dbReference>
<evidence type="ECO:0000256" key="1">
    <source>
        <dbReference type="ARBA" id="ARBA00004496"/>
    </source>
</evidence>
<evidence type="ECO:0000259" key="17">
    <source>
        <dbReference type="PROSITE" id="PS50081"/>
    </source>
</evidence>
<dbReference type="SUPFAM" id="SSF54236">
    <property type="entry name" value="Ubiquitin-like"/>
    <property type="match status" value="1"/>
</dbReference>
<feature type="region of interest" description="Disordered" evidence="16">
    <location>
        <begin position="1107"/>
        <end position="1160"/>
    </location>
</feature>
<evidence type="ECO:0000256" key="8">
    <source>
        <dbReference type="ARBA" id="ARBA00022771"/>
    </source>
</evidence>
<comment type="subcellular location">
    <subcellularLocation>
        <location evidence="1">Cytoplasm</location>
    </subcellularLocation>
</comment>
<dbReference type="GO" id="GO:0005096">
    <property type="term" value="F:GTPase activator activity"/>
    <property type="evidence" value="ECO:0007669"/>
    <property type="project" value="UniProtKB-KW"/>
</dbReference>
<dbReference type="PROSITE" id="PS50096">
    <property type="entry name" value="IQ"/>
    <property type="match status" value="1"/>
</dbReference>
<evidence type="ECO:0000256" key="3">
    <source>
        <dbReference type="ARBA" id="ARBA00022468"/>
    </source>
</evidence>
<feature type="region of interest" description="Disordered" evidence="16">
    <location>
        <begin position="1196"/>
        <end position="1269"/>
    </location>
</feature>
<feature type="region of interest" description="Disordered" evidence="16">
    <location>
        <begin position="721"/>
        <end position="808"/>
    </location>
</feature>
<dbReference type="PROSITE" id="PS50081">
    <property type="entry name" value="ZF_DAG_PE_2"/>
    <property type="match status" value="2"/>
</dbReference>
<keyword evidence="6" id="KW-0677">Repeat</keyword>
<keyword evidence="21" id="KW-1185">Reference proteome</keyword>
<dbReference type="RefSeq" id="XP_035666786.1">
    <property type="nucleotide sequence ID" value="XM_035810893.1"/>
</dbReference>
<dbReference type="InterPro" id="IPR046987">
    <property type="entry name" value="Myo9"/>
</dbReference>
<dbReference type="GO" id="GO:0005737">
    <property type="term" value="C:cytoplasm"/>
    <property type="evidence" value="ECO:0007669"/>
    <property type="project" value="UniProtKB-SubCell"/>
</dbReference>
<dbReference type="SMART" id="SM00242">
    <property type="entry name" value="MYSc"/>
    <property type="match status" value="1"/>
</dbReference>
<evidence type="ECO:0000256" key="16">
    <source>
        <dbReference type="SAM" id="MobiDB-lite"/>
    </source>
</evidence>
<dbReference type="Gene3D" id="1.20.58.530">
    <property type="match status" value="2"/>
</dbReference>
<keyword evidence="13 14" id="KW-0505">Motor protein</keyword>
<dbReference type="InterPro" id="IPR036023">
    <property type="entry name" value="MYSc_Myo9"/>
</dbReference>
<feature type="region of interest" description="Disordered" evidence="16">
    <location>
        <begin position="1490"/>
        <end position="1512"/>
    </location>
</feature>
<dbReference type="GO" id="GO:0016459">
    <property type="term" value="C:myosin complex"/>
    <property type="evidence" value="ECO:0007669"/>
    <property type="project" value="UniProtKB-KW"/>
</dbReference>
<name>A0A9J7MGU3_BRAFL</name>
<dbReference type="SMART" id="SM00015">
    <property type="entry name" value="IQ"/>
    <property type="match status" value="3"/>
</dbReference>
<dbReference type="FunFam" id="1.20.58.530:FF:000005">
    <property type="entry name" value="unconventional myosin-IXa isoform X1"/>
    <property type="match status" value="1"/>
</dbReference>
<evidence type="ECO:0000256" key="9">
    <source>
        <dbReference type="ARBA" id="ARBA00022833"/>
    </source>
</evidence>
<dbReference type="GO" id="GO:0051015">
    <property type="term" value="F:actin filament binding"/>
    <property type="evidence" value="ECO:0000318"/>
    <property type="project" value="GO_Central"/>
</dbReference>
<sequence length="2252" mass="255130">MATTTDSAPMANQEVAVEDMHPLQIHPGPLVPEEPFIVLQVAKETTATDVISQLVSQYNLAGGAENYEIAEVCYTGGQNCKERLLQRDECPAQVQLIWPRKMPTTSNKDAAIYKFCLRETLHAFYSRWSVCSSTDSMNALMAEYFRPPSDKDYPDLCRLPDLNEHTLLDNLQVRFNQGKIYTYVGSILIAINPFKFFPIYNPKYVNMYQNHRLGELEPHIFAIADASYHAMLEHRENQCIVISGESGSGKTESTNFLLHHLTALSYKGHASGIEQTILGAGPVLEAFGNAKTAHNDNSSRFGKFIQLNYKENGTVHGATVEKYLLEKSRIVSQASNERNYHVFYYLLAGANQALKDSLILQKPEEFFYLNQTWVPQACSKLENKSNYEVSEGEDRVFEFNRLRQSMEMVGFYSGTQKRIFAVLSAVLHLGNIVFNRIFRDGEDAVQVKNPEELRIVSKLLKVKEETLLEALTSRTTIARRERIIISHRQAEAVATRDALAKSLYSGLFDWIVLQLNHALLHKEAKGHHQGNWIGVLDIFGFEDFGQQNSFEQFCINFANEHLQYYFNQHVFKLEQEEYQKEGIQWKNIDFIDNTGCLSLIAKRPTGLLHLLDEESRLPNATSETLLTKFHQQHEDNGYYERPQVNEPSFVIVHYAGKVKYQIQDFREKNIDLMRSDIVSVLKNSHMAFVREIISTDPVAVFRWAILRAFFRSVSAFRNAGKRWKANQGKPRPAPRVRPSPRLRSTSSLSEVSDDEEVPTSPLSPALPEDDFSSPTNKALTPRSSPYSTPEAGSRHTSTGHPSRRESGSLFEQEGLLYSTTDPNTAKVLRRAANILMKNKSFRHGRPHKCLRDLRSVKTIVRREGKPSSTLRKAPATVSAQFSVSLSKLMETLNQAKPFFVRCIKSNSDKAPCKFDSQLVLRQLRYTGMLETVRIRQSGYSVRLTFQEFAHQYALLLKRGNESTKEDIAEFLHSMELDDRHYQMGESKVFLRESERLKLQEALHEEVLRRIRVIQVWMRGMLQRKMYLRMKESVIKIQRNIRACLALRRLLAQQQEKRAAISIQSQWRGHRARRKCGEIRRERRAQEQATREMEEAKRRAQEAIEEEKARQKAEAAAEIQTPPHINGSISPQLQRKLESPKYRVSPEVHRPPSPPPFSLNPLLSVRTDASLFTRRAAQSCYVGVQTGTSVSYHSPEYHNTQGYHGARHHHSLGYHNPKPRGLRHHDPRPRNLGYRSYGDPALHSYIRTPKPYKQQDSRRQYSKRGSADALSAGSAFNGQLENIPFIDEDASPVSPEPDDTEVKAEEDKPLQNERRPSASGSSNSGSPRRKPPPVLPKPSSKHVISSLASKEDSQEPRPRLSSSVKDVAKQFEERISPAEEPPVMNRAIRKSASLPATTVLAVQTADEEEPGAGLLGSPSSSTPRLTSPTQTKAALKLHLSEDNITNLERVLSEKKAKIDSGQSPLLETPTSSPSTISSEIQTITKKLRKKFLAPRKRKPSNLTSDEEDSLKTPESIGVAVLPPFCPTADDNAPPPHHDLKTTSLSKAVECGACGKNVVKEGSKCNVCNQVFHDRCCMKALTCYPSGSSKQKKRSKAVAETERVPSPATGMNLKGASLENVPTNVVISNAYDLRQIDAFLLKKINDMNQDDGRRDTIVDVVFKKAMREYHSDLITTYSAAISTNEEVTLRYKDLISKFEKVLENVVSKEKTSAKFPVTLGINAFRGFLDEFVRNYNPGEKQVNKTSPVRYKRRKKDDSFSFNGHRYETVQFNIATFCEQCSNLIKSGSKGMLCQLCKFACHKKCYQKSGHFCKGFLYRKNRNSGSYEDQYFGADISTLLPEGRKVPVLVEKCISFVEKEGLYTVGIYRKSGAAAKIKQLRDACNADVDAVDMEAYPIHVVCNVLKLFFREMAEPLLTYALYEDFLRCTVKKTAREKEAKTPEMTEEARSETIRAIYDIIDRLPKPNHDTFERLVFHLARVAYHEDSNLMTPNSLAIVFTPCILQTNKELSPLESMQHISKTTMCLELVISEQLKKMRSTLTDINTLESAEISACKRLTTLRRSMHNLQAPHATIEEDDLEDVADEMDVVENGEVQIHVLEQNIRSLQDEKEQLTAQLPCLELRHGSSDDDNLSSDDQLSHDFSLSELDAGNEEYAVTFDLPVSPPQGLVHFTKLRSTGPRRQRPERYSSRIFRRPAPSKRSSLASSRSLSRSEEELMIMSPPVWRWAREEAVGPGGEMQVTEGKIFIESEAIYV</sequence>
<evidence type="ECO:0000256" key="7">
    <source>
        <dbReference type="ARBA" id="ARBA00022741"/>
    </source>
</evidence>
<dbReference type="Gene3D" id="3.10.20.90">
    <property type="entry name" value="Phosphatidylinositol 3-kinase Catalytic Subunit, Chain A, domain 1"/>
    <property type="match status" value="1"/>
</dbReference>
<dbReference type="Pfam" id="PF00612">
    <property type="entry name" value="IQ"/>
    <property type="match status" value="1"/>
</dbReference>
<evidence type="ECO:0000256" key="15">
    <source>
        <dbReference type="SAM" id="Coils"/>
    </source>
</evidence>
<feature type="coiled-coil region" evidence="15">
    <location>
        <begin position="2087"/>
        <end position="2121"/>
    </location>
</feature>
<dbReference type="PANTHER" id="PTHR46184:SF5">
    <property type="entry name" value="UNCONVENTIONAL MYOSIN-IXA-LIKE"/>
    <property type="match status" value="1"/>
</dbReference>
<dbReference type="CDD" id="cd00029">
    <property type="entry name" value="C1"/>
    <property type="match status" value="1"/>
</dbReference>
<feature type="compositionally biased region" description="Low complexity" evidence="16">
    <location>
        <begin position="1461"/>
        <end position="1477"/>
    </location>
</feature>
<evidence type="ECO:0000259" key="19">
    <source>
        <dbReference type="PROSITE" id="PS50238"/>
    </source>
</evidence>
<dbReference type="Gene3D" id="1.20.120.720">
    <property type="entry name" value="Myosin VI head, motor domain, U50 subdomain"/>
    <property type="match status" value="1"/>
</dbReference>
<evidence type="ECO:0000256" key="2">
    <source>
        <dbReference type="ARBA" id="ARBA00008314"/>
    </source>
</evidence>
<dbReference type="SUPFAM" id="SSF57889">
    <property type="entry name" value="Cysteine-rich domain"/>
    <property type="match status" value="2"/>
</dbReference>
<keyword evidence="11 15" id="KW-0175">Coiled coil</keyword>
<dbReference type="CDD" id="cd01385">
    <property type="entry name" value="MYSc_Myo9"/>
    <property type="match status" value="1"/>
</dbReference>
<dbReference type="InterPro" id="IPR001609">
    <property type="entry name" value="Myosin_head_motor_dom-like"/>
</dbReference>
<keyword evidence="5" id="KW-0479">Metal-binding</keyword>
<feature type="domain" description="Rho-GAP" evidence="19">
    <location>
        <begin position="1831"/>
        <end position="2034"/>
    </location>
</feature>
<feature type="compositionally biased region" description="Low complexity" evidence="16">
    <location>
        <begin position="741"/>
        <end position="750"/>
    </location>
</feature>
<dbReference type="CDD" id="cd20818">
    <property type="entry name" value="C1_Myosin-IX"/>
    <property type="match status" value="1"/>
</dbReference>
<dbReference type="Pfam" id="PF00620">
    <property type="entry name" value="RhoGAP"/>
    <property type="match status" value="1"/>
</dbReference>
<feature type="compositionally biased region" description="Low complexity" evidence="16">
    <location>
        <begin position="1316"/>
        <end position="1325"/>
    </location>
</feature>
<dbReference type="InterPro" id="IPR046349">
    <property type="entry name" value="C1-like_sf"/>
</dbReference>
<dbReference type="Pfam" id="PF00788">
    <property type="entry name" value="RA"/>
    <property type="match status" value="1"/>
</dbReference>
<evidence type="ECO:0000256" key="5">
    <source>
        <dbReference type="ARBA" id="ARBA00022723"/>
    </source>
</evidence>
<feature type="domain" description="Ras-associating" evidence="18">
    <location>
        <begin position="19"/>
        <end position="122"/>
    </location>
</feature>
<dbReference type="PROSITE" id="PS50200">
    <property type="entry name" value="RA"/>
    <property type="match status" value="1"/>
</dbReference>
<dbReference type="Gene3D" id="3.40.850.10">
    <property type="entry name" value="Kinesin motor domain"/>
    <property type="match status" value="2"/>
</dbReference>
<keyword evidence="4" id="KW-0963">Cytoplasm</keyword>
<dbReference type="Gene3D" id="6.20.240.20">
    <property type="match status" value="1"/>
</dbReference>
<keyword evidence="14" id="KW-0009">Actin-binding</keyword>
<evidence type="ECO:0000313" key="21">
    <source>
        <dbReference type="Proteomes" id="UP000001554"/>
    </source>
</evidence>
<dbReference type="SMART" id="SM00324">
    <property type="entry name" value="RhoGAP"/>
    <property type="match status" value="1"/>
</dbReference>
<keyword evidence="10 14" id="KW-0067">ATP-binding</keyword>
<dbReference type="GO" id="GO:0005524">
    <property type="term" value="F:ATP binding"/>
    <property type="evidence" value="ECO:0007669"/>
    <property type="project" value="UniProtKB-UniRule"/>
</dbReference>
<dbReference type="InterPro" id="IPR000198">
    <property type="entry name" value="RhoGAP_dom"/>
</dbReference>
<dbReference type="SUPFAM" id="SSF52540">
    <property type="entry name" value="P-loop containing nucleoside triphosphate hydrolases"/>
    <property type="match status" value="1"/>
</dbReference>
<feature type="region of interest" description="Disordered" evidence="16">
    <location>
        <begin position="1590"/>
        <end position="1609"/>
    </location>
</feature>
<dbReference type="SUPFAM" id="SSF48350">
    <property type="entry name" value="GTPase activation domain, GAP"/>
    <property type="match status" value="1"/>
</dbReference>
<dbReference type="GO" id="GO:0008270">
    <property type="term" value="F:zinc ion binding"/>
    <property type="evidence" value="ECO:0007669"/>
    <property type="project" value="UniProtKB-KW"/>
</dbReference>